<dbReference type="PANTHER" id="PTHR11102:SF160">
    <property type="entry name" value="ERAD-ASSOCIATED E3 UBIQUITIN-PROTEIN LIGASE COMPONENT HRD3"/>
    <property type="match status" value="1"/>
</dbReference>
<organism evidence="2 3">
    <name type="scientific">Mucor saturninus</name>
    <dbReference type="NCBI Taxonomy" id="64648"/>
    <lineage>
        <taxon>Eukaryota</taxon>
        <taxon>Fungi</taxon>
        <taxon>Fungi incertae sedis</taxon>
        <taxon>Mucoromycota</taxon>
        <taxon>Mucoromycotina</taxon>
        <taxon>Mucoromycetes</taxon>
        <taxon>Mucorales</taxon>
        <taxon>Mucorineae</taxon>
        <taxon>Mucoraceae</taxon>
        <taxon>Mucor</taxon>
    </lineage>
</organism>
<evidence type="ECO:0000256" key="1">
    <source>
        <dbReference type="ARBA" id="ARBA00038101"/>
    </source>
</evidence>
<name>A0A8H7UZ58_9FUNG</name>
<dbReference type="PANTHER" id="PTHR11102">
    <property type="entry name" value="SEL-1-LIKE PROTEIN"/>
    <property type="match status" value="1"/>
</dbReference>
<dbReference type="SMART" id="SM00671">
    <property type="entry name" value="SEL1"/>
    <property type="match status" value="14"/>
</dbReference>
<dbReference type="SUPFAM" id="SSF81901">
    <property type="entry name" value="HCP-like"/>
    <property type="match status" value="4"/>
</dbReference>
<comment type="caution">
    <text evidence="2">The sequence shown here is derived from an EMBL/GenBank/DDBJ whole genome shotgun (WGS) entry which is preliminary data.</text>
</comment>
<keyword evidence="3" id="KW-1185">Reference proteome</keyword>
<dbReference type="EMBL" id="JAEPRD010000162">
    <property type="protein sequence ID" value="KAG2195789.1"/>
    <property type="molecule type" value="Genomic_DNA"/>
</dbReference>
<sequence length="776" mass="89464">MSLDNQIAEPSDDHSRDLLIEKGETCRRNKDYESAFSCFMQADELYNDSVAQYNLGLMHFHGDGRVFDNIKALSWFEKAIENKSTNANLYIGHIYFNGKFGVNVDYAKALQWYFKAADASIYKDCKKDCKIFEARAQLQIGKIYFYGFDTSVDHTLALQWFIKATENGLDDAMDFIFKEYLHKTPVPGIDHLSILRCLKVSAEQGSLVAQLCLGISFQKTGIFCDYGKAMHWLHKAADVNFHKENKCTHRCYKAQYYIGKLHVRDLNYVLGLQYFTKSAKNGNAAAMYEVGVCYLHGKGVQQDNYLASHWLLKSAENEYLPAQVRLAQFYLHTGVPGDMEESMYWSQKGNNVDFHKASGYVIYCPETQYFIGKLCTSGIRDVNNCEMALQWFLKSAENGHTLAMYEVGMIYLDGNGVQKRGDLARYWLTQSAERGFVDAQLELGVFYQTPSDLTDYKKSMHWLRKAADNISYKENSSIEKCYEAEYWIGKLHKYGVGRLVDINLAFEWFMSSAKNGNGPAMYEIAYDWFTKSAELDYLPAQIFMLKKDPSDPETTFYWEQKVSNINYHKKSKYARKCYDIQLSIGKHYKTGLLVPVNSGMALQWFMKSAENGNRVAMCTVGLIYLDGEELEKQEELACHWLTQSAERGYIRAQFVLRELYKTSTALSDHEKSTYWYKKALESKEDYVTPFLTNSNNNEYISSFISFLEKIEHNGSIIEPVITEEIIDVPITPFFDKPTGPPIKAITLAEAEDDLKLRYPHLRRGFFEKIKYRLRSF</sequence>
<dbReference type="Proteomes" id="UP000603453">
    <property type="component" value="Unassembled WGS sequence"/>
</dbReference>
<dbReference type="Pfam" id="PF08238">
    <property type="entry name" value="Sel1"/>
    <property type="match status" value="15"/>
</dbReference>
<proteinExistence type="inferred from homology"/>
<evidence type="ECO:0000313" key="3">
    <source>
        <dbReference type="Proteomes" id="UP000603453"/>
    </source>
</evidence>
<gene>
    <name evidence="2" type="ORF">INT47_005766</name>
</gene>
<dbReference type="InterPro" id="IPR011990">
    <property type="entry name" value="TPR-like_helical_dom_sf"/>
</dbReference>
<evidence type="ECO:0008006" key="4">
    <source>
        <dbReference type="Google" id="ProtNLM"/>
    </source>
</evidence>
<dbReference type="Gene3D" id="1.25.40.10">
    <property type="entry name" value="Tetratricopeptide repeat domain"/>
    <property type="match status" value="4"/>
</dbReference>
<dbReference type="InterPro" id="IPR050767">
    <property type="entry name" value="Sel1_AlgK"/>
</dbReference>
<dbReference type="OrthoDB" id="272077at2759"/>
<reference evidence="2" key="1">
    <citation type="submission" date="2020-12" db="EMBL/GenBank/DDBJ databases">
        <title>Metabolic potential, ecology and presence of endohyphal bacteria is reflected in genomic diversity of Mucoromycotina.</title>
        <authorList>
            <person name="Muszewska A."/>
            <person name="Okrasinska A."/>
            <person name="Steczkiewicz K."/>
            <person name="Drgas O."/>
            <person name="Orlowska M."/>
            <person name="Perlinska-Lenart U."/>
            <person name="Aleksandrzak-Piekarczyk T."/>
            <person name="Szatraj K."/>
            <person name="Zielenkiewicz U."/>
            <person name="Pilsyk S."/>
            <person name="Malc E."/>
            <person name="Mieczkowski P."/>
            <person name="Kruszewska J.S."/>
            <person name="Biernat P."/>
            <person name="Pawlowska J."/>
        </authorList>
    </citation>
    <scope>NUCLEOTIDE SEQUENCE</scope>
    <source>
        <strain evidence="2">WA0000017839</strain>
    </source>
</reference>
<dbReference type="InterPro" id="IPR006597">
    <property type="entry name" value="Sel1-like"/>
</dbReference>
<accession>A0A8H7UZ58</accession>
<evidence type="ECO:0000313" key="2">
    <source>
        <dbReference type="EMBL" id="KAG2195789.1"/>
    </source>
</evidence>
<protein>
    <recommendedName>
        <fullName evidence="4">HCP-like protein</fullName>
    </recommendedName>
</protein>
<comment type="similarity">
    <text evidence="1">Belongs to the sel-1 family.</text>
</comment>
<dbReference type="AlphaFoldDB" id="A0A8H7UZ58"/>